<feature type="chain" id="PRO_5011507881" description="Outer membrane lipoprotein carrier protein LolA" evidence="1">
    <location>
        <begin position="30"/>
        <end position="215"/>
    </location>
</feature>
<reference evidence="3" key="1">
    <citation type="submission" date="2016-10" db="EMBL/GenBank/DDBJ databases">
        <authorList>
            <person name="Varghese N."/>
            <person name="Submissions S."/>
        </authorList>
    </citation>
    <scope>NUCLEOTIDE SEQUENCE [LARGE SCALE GENOMIC DNA]</scope>
    <source>
        <strain evidence="3">DSM 9751</strain>
    </source>
</reference>
<protein>
    <recommendedName>
        <fullName evidence="4">Outer membrane lipoprotein carrier protein LolA</fullName>
    </recommendedName>
</protein>
<feature type="signal peptide" evidence="1">
    <location>
        <begin position="1"/>
        <end position="29"/>
    </location>
</feature>
<organism evidence="2 3">
    <name type="scientific">Pseudomonas saponiphila</name>
    <dbReference type="NCBI Taxonomy" id="556534"/>
    <lineage>
        <taxon>Bacteria</taxon>
        <taxon>Pseudomonadati</taxon>
        <taxon>Pseudomonadota</taxon>
        <taxon>Gammaproteobacteria</taxon>
        <taxon>Pseudomonadales</taxon>
        <taxon>Pseudomonadaceae</taxon>
        <taxon>Pseudomonas</taxon>
    </lineage>
</organism>
<dbReference type="EMBL" id="FNTJ01000001">
    <property type="protein sequence ID" value="SEC06309.1"/>
    <property type="molecule type" value="Genomic_DNA"/>
</dbReference>
<accession>A0A1H4PFW9</accession>
<evidence type="ECO:0000313" key="3">
    <source>
        <dbReference type="Proteomes" id="UP000198982"/>
    </source>
</evidence>
<sequence>MHRTRTLPRLSTSPLLALLLGLSAATAQAASLSESLLDCQPGFFKALYQQRAELGKVVKLSENQRQGIAWIPVADRLNNYSATQAFSRPLNDGGLRLTGYYDRQFDLGEQGSFHFWGFEVDASRAAVMAALPQAGWQEAGEYFISRPQIKLNATAPWQDNPAAASGIAPAPGSAEKILMLSEEDGKTRLLCSLQGTVDQALFDQERPDLAQGAGR</sequence>
<evidence type="ECO:0000256" key="1">
    <source>
        <dbReference type="SAM" id="SignalP"/>
    </source>
</evidence>
<dbReference type="RefSeq" id="WP_092315245.1">
    <property type="nucleotide sequence ID" value="NZ_FNTJ01000001.1"/>
</dbReference>
<evidence type="ECO:0008006" key="4">
    <source>
        <dbReference type="Google" id="ProtNLM"/>
    </source>
</evidence>
<keyword evidence="1" id="KW-0732">Signal</keyword>
<keyword evidence="3" id="KW-1185">Reference proteome</keyword>
<proteinExistence type="predicted"/>
<dbReference type="AlphaFoldDB" id="A0A1H4PFW9"/>
<dbReference type="Proteomes" id="UP000198982">
    <property type="component" value="Unassembled WGS sequence"/>
</dbReference>
<gene>
    <name evidence="2" type="ORF">SAMN05216178_3303</name>
</gene>
<evidence type="ECO:0000313" key="2">
    <source>
        <dbReference type="EMBL" id="SEC06309.1"/>
    </source>
</evidence>
<name>A0A1H4PFW9_9PSED</name>